<evidence type="ECO:0000313" key="1">
    <source>
        <dbReference type="EMBL" id="SEE89501.1"/>
    </source>
</evidence>
<sequence>MHPIPSPRRSFALESQSGHRIRKHPLLAPDAAADERCAALDTIDLAGTLWCTHGETVTALAACTPTDGTRAFPIGHTAQGGAWLLNAHTPLRYLDPDPPQQPPCSDAHHIWGWPV</sequence>
<accession>A0A1H5MLJ9</accession>
<evidence type="ECO:0000313" key="2">
    <source>
        <dbReference type="Proteomes" id="UP000183407"/>
    </source>
</evidence>
<dbReference type="Proteomes" id="UP000183407">
    <property type="component" value="Unassembled WGS sequence"/>
</dbReference>
<organism evidence="1 2">
    <name type="scientific">Rhodococcus jostii</name>
    <dbReference type="NCBI Taxonomy" id="132919"/>
    <lineage>
        <taxon>Bacteria</taxon>
        <taxon>Bacillati</taxon>
        <taxon>Actinomycetota</taxon>
        <taxon>Actinomycetes</taxon>
        <taxon>Mycobacteriales</taxon>
        <taxon>Nocardiaceae</taxon>
        <taxon>Rhodococcus</taxon>
    </lineage>
</organism>
<protein>
    <submittedName>
        <fullName evidence="1">Uncharacterized protein</fullName>
    </submittedName>
</protein>
<dbReference type="AlphaFoldDB" id="A0A1H5MLJ9"/>
<name>A0A1H5MLJ9_RHOJO</name>
<dbReference type="EMBL" id="FNTL01000005">
    <property type="protein sequence ID" value="SEE89501.1"/>
    <property type="molecule type" value="Genomic_DNA"/>
</dbReference>
<dbReference type="RefSeq" id="WP_240320111.1">
    <property type="nucleotide sequence ID" value="NZ_FNTL01000005.1"/>
</dbReference>
<proteinExistence type="predicted"/>
<gene>
    <name evidence="1" type="ORF">SAMN04490220_9053</name>
</gene>
<reference evidence="2" key="1">
    <citation type="submission" date="2016-10" db="EMBL/GenBank/DDBJ databases">
        <authorList>
            <person name="Varghese N."/>
        </authorList>
    </citation>
    <scope>NUCLEOTIDE SEQUENCE [LARGE SCALE GENOMIC DNA]</scope>
    <source>
        <strain evidence="2">DSM 44719</strain>
    </source>
</reference>